<keyword evidence="6" id="KW-0472">Membrane</keyword>
<sequence>MLISHGHNFLFIHICKTAGSSIQRALQPYAEQMPKDRITRLRSKIGLVRDPRKTYFPIHADWNYARKRLGAERYHRMYKFAFVRNPFDLLVSSYHYIRKNKRHHRHAKVTALGSFSAFVDYEIQRDKLHQSRAICDKDGNLMVDFVGRFESLPDDFKMVCRQLGLKAELPHENASSRSAYQSYYDEKLRDKVEEFWSEDLQRFGYSYQG</sequence>
<evidence type="ECO:0000256" key="4">
    <source>
        <dbReference type="ARBA" id="ARBA00022989"/>
    </source>
</evidence>
<dbReference type="GO" id="GO:0016020">
    <property type="term" value="C:membrane"/>
    <property type="evidence" value="ECO:0007669"/>
    <property type="project" value="InterPro"/>
</dbReference>
<dbReference type="GO" id="GO:0016051">
    <property type="term" value="P:carbohydrate biosynthetic process"/>
    <property type="evidence" value="ECO:0007669"/>
    <property type="project" value="InterPro"/>
</dbReference>
<evidence type="ECO:0000256" key="7">
    <source>
        <dbReference type="ARBA" id="ARBA00023180"/>
    </source>
</evidence>
<dbReference type="PANTHER" id="PTHR12137:SF54">
    <property type="entry name" value="CARBOHYDRATE SULFOTRANSFERASE"/>
    <property type="match status" value="1"/>
</dbReference>
<dbReference type="InterPro" id="IPR005331">
    <property type="entry name" value="Sulfotransferase"/>
</dbReference>
<dbReference type="InterPro" id="IPR027417">
    <property type="entry name" value="P-loop_NTPase"/>
</dbReference>
<keyword evidence="4" id="KW-1133">Transmembrane helix</keyword>
<dbReference type="RefSeq" id="WP_185658824.1">
    <property type="nucleotide sequence ID" value="NZ_CAWPOO010000005.1"/>
</dbReference>
<comment type="subcellular location">
    <subcellularLocation>
        <location evidence="1">Golgi apparatus membrane</location>
        <topology evidence="1">Single-pass type II membrane protein</topology>
    </subcellularLocation>
</comment>
<evidence type="ECO:0000313" key="9">
    <source>
        <dbReference type="Proteomes" id="UP000526501"/>
    </source>
</evidence>
<dbReference type="SUPFAM" id="SSF52540">
    <property type="entry name" value="P-loop containing nucleoside triphosphate hydrolases"/>
    <property type="match status" value="1"/>
</dbReference>
<dbReference type="PANTHER" id="PTHR12137">
    <property type="entry name" value="CARBOHYDRATE SULFOTRANSFERASE"/>
    <property type="match status" value="1"/>
</dbReference>
<keyword evidence="9" id="KW-1185">Reference proteome</keyword>
<dbReference type="Proteomes" id="UP000526501">
    <property type="component" value="Unassembled WGS sequence"/>
</dbReference>
<keyword evidence="7" id="KW-0325">Glycoprotein</keyword>
<gene>
    <name evidence="8" type="ORF">H5P27_02650</name>
</gene>
<comment type="caution">
    <text evidence="8">The sequence shown here is derived from an EMBL/GenBank/DDBJ whole genome shotgun (WGS) entry which is preliminary data.</text>
</comment>
<dbReference type="Gene3D" id="3.40.50.300">
    <property type="entry name" value="P-loop containing nucleotide triphosphate hydrolases"/>
    <property type="match status" value="1"/>
</dbReference>
<evidence type="ECO:0000256" key="6">
    <source>
        <dbReference type="ARBA" id="ARBA00023136"/>
    </source>
</evidence>
<evidence type="ECO:0000256" key="5">
    <source>
        <dbReference type="ARBA" id="ARBA00023034"/>
    </source>
</evidence>
<evidence type="ECO:0000313" key="8">
    <source>
        <dbReference type="EMBL" id="MBC2604934.1"/>
    </source>
</evidence>
<dbReference type="Pfam" id="PF03567">
    <property type="entry name" value="Sulfotransfer_2"/>
    <property type="match status" value="1"/>
</dbReference>
<organism evidence="8 9">
    <name type="scientific">Pelagicoccus albus</name>
    <dbReference type="NCBI Taxonomy" id="415222"/>
    <lineage>
        <taxon>Bacteria</taxon>
        <taxon>Pseudomonadati</taxon>
        <taxon>Verrucomicrobiota</taxon>
        <taxon>Opitutia</taxon>
        <taxon>Puniceicoccales</taxon>
        <taxon>Pelagicoccaceae</taxon>
        <taxon>Pelagicoccus</taxon>
    </lineage>
</organism>
<dbReference type="GO" id="GO:0008146">
    <property type="term" value="F:sulfotransferase activity"/>
    <property type="evidence" value="ECO:0007669"/>
    <property type="project" value="InterPro"/>
</dbReference>
<keyword evidence="3" id="KW-0812">Transmembrane</keyword>
<dbReference type="EMBL" id="JACHVC010000005">
    <property type="protein sequence ID" value="MBC2604934.1"/>
    <property type="molecule type" value="Genomic_DNA"/>
</dbReference>
<dbReference type="InterPro" id="IPR018011">
    <property type="entry name" value="Carb_sulfotrans_8-10"/>
</dbReference>
<name>A0A7X1B3F2_9BACT</name>
<dbReference type="AlphaFoldDB" id="A0A7X1B3F2"/>
<accession>A0A7X1B3F2</accession>
<proteinExistence type="predicted"/>
<reference evidence="8 9" key="1">
    <citation type="submission" date="2020-07" db="EMBL/GenBank/DDBJ databases">
        <authorList>
            <person name="Feng X."/>
        </authorList>
    </citation>
    <scope>NUCLEOTIDE SEQUENCE [LARGE SCALE GENOMIC DNA]</scope>
    <source>
        <strain evidence="8 9">JCM23202</strain>
    </source>
</reference>
<keyword evidence="2 8" id="KW-0808">Transferase</keyword>
<evidence type="ECO:0000256" key="2">
    <source>
        <dbReference type="ARBA" id="ARBA00022679"/>
    </source>
</evidence>
<keyword evidence="5" id="KW-0333">Golgi apparatus</keyword>
<protein>
    <submittedName>
        <fullName evidence="8">Sulfotransferase family 2 domain-containing protein</fullName>
    </submittedName>
</protein>
<evidence type="ECO:0000256" key="3">
    <source>
        <dbReference type="ARBA" id="ARBA00022692"/>
    </source>
</evidence>
<evidence type="ECO:0000256" key="1">
    <source>
        <dbReference type="ARBA" id="ARBA00004323"/>
    </source>
</evidence>